<sequence length="95" mass="10533">HLELAPKGVYIQAVLPAATRTEIWERAGIDLNTLSEVMDVEELVDAALVGFDRRELVTIPPLHVASRWDSLDGARQGLLSDIRQAKAAERYQPQA</sequence>
<accession>A0A3M2WYS1</accession>
<dbReference type="InterPro" id="IPR036291">
    <property type="entry name" value="NAD(P)-bd_dom_sf"/>
</dbReference>
<dbReference type="AlphaFoldDB" id="A0A3M2WYS1"/>
<gene>
    <name evidence="1" type="ORF">APX70_06103</name>
</gene>
<dbReference type="EMBL" id="RBNL01003180">
    <property type="protein sequence ID" value="RML56690.1"/>
    <property type="molecule type" value="Genomic_DNA"/>
</dbReference>
<dbReference type="SUPFAM" id="SSF51735">
    <property type="entry name" value="NAD(P)-binding Rossmann-fold domains"/>
    <property type="match status" value="1"/>
</dbReference>
<organism evidence="1 2">
    <name type="scientific">Pseudomonas syringae pv. maculicola</name>
    <dbReference type="NCBI Taxonomy" id="59511"/>
    <lineage>
        <taxon>Bacteria</taxon>
        <taxon>Pseudomonadati</taxon>
        <taxon>Pseudomonadota</taxon>
        <taxon>Gammaproteobacteria</taxon>
        <taxon>Pseudomonadales</taxon>
        <taxon>Pseudomonadaceae</taxon>
        <taxon>Pseudomonas</taxon>
    </lineage>
</organism>
<comment type="caution">
    <text evidence="1">The sequence shown here is derived from an EMBL/GenBank/DDBJ whole genome shotgun (WGS) entry which is preliminary data.</text>
</comment>
<evidence type="ECO:0000313" key="2">
    <source>
        <dbReference type="Proteomes" id="UP000282378"/>
    </source>
</evidence>
<name>A0A3M2WYS1_PSEYM</name>
<proteinExistence type="predicted"/>
<evidence type="ECO:0000313" key="1">
    <source>
        <dbReference type="EMBL" id="RML56690.1"/>
    </source>
</evidence>
<feature type="non-terminal residue" evidence="1">
    <location>
        <position position="1"/>
    </location>
</feature>
<dbReference type="Gene3D" id="3.40.50.720">
    <property type="entry name" value="NAD(P)-binding Rossmann-like Domain"/>
    <property type="match status" value="1"/>
</dbReference>
<dbReference type="Proteomes" id="UP000282378">
    <property type="component" value="Unassembled WGS sequence"/>
</dbReference>
<protein>
    <submittedName>
        <fullName evidence="1">Oxidoreductase, short chain dehydrogenase/reductase family</fullName>
    </submittedName>
</protein>
<reference evidence="1 2" key="1">
    <citation type="submission" date="2018-08" db="EMBL/GenBank/DDBJ databases">
        <title>Recombination of ecologically and evolutionarily significant loci maintains genetic cohesion in the Pseudomonas syringae species complex.</title>
        <authorList>
            <person name="Dillon M."/>
            <person name="Thakur S."/>
            <person name="Almeida R.N.D."/>
            <person name="Weir B.S."/>
            <person name="Guttman D.S."/>
        </authorList>
    </citation>
    <scope>NUCLEOTIDE SEQUENCE [LARGE SCALE GENOMIC DNA]</scope>
    <source>
        <strain evidence="1 2">88_10</strain>
    </source>
</reference>